<evidence type="ECO:0000259" key="12">
    <source>
        <dbReference type="Pfam" id="PF07504"/>
    </source>
</evidence>
<keyword evidence="14" id="KW-1185">Reference proteome</keyword>
<feature type="domain" description="Peptidase C-terminal archaeal/bacterial" evidence="11">
    <location>
        <begin position="541"/>
        <end position="607"/>
    </location>
</feature>
<feature type="signal peptide" evidence="8">
    <location>
        <begin position="1"/>
        <end position="28"/>
    </location>
</feature>
<dbReference type="Pfam" id="PF01447">
    <property type="entry name" value="Peptidase_M4"/>
    <property type="match status" value="1"/>
</dbReference>
<evidence type="ECO:0000256" key="6">
    <source>
        <dbReference type="ARBA" id="ARBA00022833"/>
    </source>
</evidence>
<keyword evidence="3" id="KW-0479">Metal-binding</keyword>
<dbReference type="Gene3D" id="2.60.120.380">
    <property type="match status" value="2"/>
</dbReference>
<evidence type="ECO:0000256" key="7">
    <source>
        <dbReference type="ARBA" id="ARBA00023049"/>
    </source>
</evidence>
<comment type="caution">
    <text evidence="13">The sequence shown here is derived from an EMBL/GenBank/DDBJ whole genome shotgun (WGS) entry which is preliminary data.</text>
</comment>
<protein>
    <submittedName>
        <fullName evidence="13">M4 family metallopeptidase</fullName>
    </submittedName>
</protein>
<comment type="similarity">
    <text evidence="1">Belongs to the peptidase M4 family.</text>
</comment>
<dbReference type="InterPro" id="IPR023612">
    <property type="entry name" value="Peptidase_M4"/>
</dbReference>
<evidence type="ECO:0000256" key="1">
    <source>
        <dbReference type="ARBA" id="ARBA00009388"/>
    </source>
</evidence>
<reference evidence="13 14" key="1">
    <citation type="submission" date="2020-08" db="EMBL/GenBank/DDBJ databases">
        <title>Novel species isolated from subtropical streams in China.</title>
        <authorList>
            <person name="Lu H."/>
        </authorList>
    </citation>
    <scope>NUCLEOTIDE SEQUENCE [LARGE SCALE GENOMIC DNA]</scope>
    <source>
        <strain evidence="13 14">KCTC 52442</strain>
    </source>
</reference>
<dbReference type="Pfam" id="PF07504">
    <property type="entry name" value="FTP"/>
    <property type="match status" value="1"/>
</dbReference>
<keyword evidence="4 8" id="KW-0732">Signal</keyword>
<evidence type="ECO:0000256" key="3">
    <source>
        <dbReference type="ARBA" id="ARBA00022723"/>
    </source>
</evidence>
<dbReference type="PRINTS" id="PR00730">
    <property type="entry name" value="THERMOLYSIN"/>
</dbReference>
<keyword evidence="6" id="KW-0862">Zinc</keyword>
<dbReference type="Proteomes" id="UP000643610">
    <property type="component" value="Unassembled WGS sequence"/>
</dbReference>
<keyword evidence="7" id="KW-0482">Metalloprotease</keyword>
<dbReference type="PANTHER" id="PTHR33794:SF1">
    <property type="entry name" value="BACILLOLYSIN"/>
    <property type="match status" value="1"/>
</dbReference>
<evidence type="ECO:0000256" key="8">
    <source>
        <dbReference type="SAM" id="SignalP"/>
    </source>
</evidence>
<feature type="domain" description="Peptidase C-terminal archaeal/bacterial" evidence="11">
    <location>
        <begin position="650"/>
        <end position="718"/>
    </location>
</feature>
<dbReference type="InterPro" id="IPR001570">
    <property type="entry name" value="Peptidase_M4_C_domain"/>
</dbReference>
<dbReference type="Pfam" id="PF04151">
    <property type="entry name" value="PPC"/>
    <property type="match status" value="2"/>
</dbReference>
<evidence type="ECO:0000259" key="11">
    <source>
        <dbReference type="Pfam" id="PF04151"/>
    </source>
</evidence>
<keyword evidence="2" id="KW-0645">Protease</keyword>
<evidence type="ECO:0000259" key="10">
    <source>
        <dbReference type="Pfam" id="PF02868"/>
    </source>
</evidence>
<dbReference type="Gene3D" id="1.10.390.10">
    <property type="entry name" value="Neutral Protease Domain 2"/>
    <property type="match status" value="1"/>
</dbReference>
<feature type="domain" description="Peptidase M4" evidence="9">
    <location>
        <begin position="242"/>
        <end position="363"/>
    </location>
</feature>
<feature type="chain" id="PRO_5045910969" evidence="8">
    <location>
        <begin position="29"/>
        <end position="733"/>
    </location>
</feature>
<dbReference type="Gene3D" id="3.10.170.10">
    <property type="match status" value="1"/>
</dbReference>
<dbReference type="SUPFAM" id="SSF55486">
    <property type="entry name" value="Metalloproteases ('zincins'), catalytic domain"/>
    <property type="match status" value="1"/>
</dbReference>
<accession>A0ABR6XNL2</accession>
<dbReference type="Gene3D" id="3.10.450.490">
    <property type="match status" value="1"/>
</dbReference>
<dbReference type="CDD" id="cd09597">
    <property type="entry name" value="M4_TLP"/>
    <property type="match status" value="1"/>
</dbReference>
<proteinExistence type="inferred from homology"/>
<feature type="domain" description="Peptidase M4 C-terminal" evidence="10">
    <location>
        <begin position="366"/>
        <end position="510"/>
    </location>
</feature>
<name>A0ABR6XNL2_9BURK</name>
<evidence type="ECO:0000313" key="13">
    <source>
        <dbReference type="EMBL" id="MBC3831085.1"/>
    </source>
</evidence>
<dbReference type="InterPro" id="IPR027268">
    <property type="entry name" value="Peptidase_M4/M1_CTD_sf"/>
</dbReference>
<sequence>MKKSMKLEAVLRPTILAALVAASFGVSAADRIDLSAGASNSAKNKSIVSASSNASARAHEVLGLNVGDLKALRSQKYGNKVVTRYEQLHQGVPVWGEVIVEHADSTQSIVSSSARSFHGAMLSNLTNDIPSVKPLYSATQALGLLKNAKRASGTSNEQTKLFVKQASNGVAKLVYLTSYLTIAADGTPSRPHALIDANTGAVLEQWEGITHLDAGGPGGNQRIGQYTYGPAGSGSTYGPLNVSSTCQMTSPNVDTYNMNHATSGSGTLYKFTCPTNTFKTINGAYSPLNDGHFFGNVVFNMYQDWLGLRPISGKLQMRIHYGNNYENAFWDGSAMSYGDGGSTFHPLVSLGVTAHEVSHGFTEQNSGLVYSGMSGGMNEAFSDMAGEAASWYMRGTGTFKVGDDIKKGSGAMRHMDNPELDGISIGHASKFTSSMDVHHSSGVFNKAFYLLATKSGWTVRKAFEIMADANRLYWTANSTFNQGACGVEKAAINRGYAVADVTAAFASVGVTGGCGGTTPPPTGGVLTKDVAKTFSAATGQSAAYTFVVPTGATNLTFKMTGGTGDGDLYTKLGSAPTTTSYLAKSDGSTNAETITIAAPTAGTYHLLANAYAAVSGASIVASYQTGTTPPTGNVLVSGVAQSVALAKSASKVYSIVVPSGKTSLTFTLSGGTGDGDLYARMTTAPTTTSYTKKSDGSTNTETITFSAPAAGTYYLLVNAYAAVSGASVKAVVQ</sequence>
<evidence type="ECO:0000313" key="14">
    <source>
        <dbReference type="Proteomes" id="UP000643610"/>
    </source>
</evidence>
<gene>
    <name evidence="13" type="ORF">H8K33_06165</name>
</gene>
<dbReference type="InterPro" id="IPR050728">
    <property type="entry name" value="Zinc_Metalloprotease_M4"/>
</dbReference>
<evidence type="ECO:0000256" key="5">
    <source>
        <dbReference type="ARBA" id="ARBA00022801"/>
    </source>
</evidence>
<dbReference type="InterPro" id="IPR013856">
    <property type="entry name" value="Peptidase_M4_domain"/>
</dbReference>
<dbReference type="InterPro" id="IPR011096">
    <property type="entry name" value="FTP_domain"/>
</dbReference>
<organism evidence="13 14">
    <name type="scientific">Undibacterium amnicola</name>
    <dbReference type="NCBI Taxonomy" id="1834038"/>
    <lineage>
        <taxon>Bacteria</taxon>
        <taxon>Pseudomonadati</taxon>
        <taxon>Pseudomonadota</taxon>
        <taxon>Betaproteobacteria</taxon>
        <taxon>Burkholderiales</taxon>
        <taxon>Oxalobacteraceae</taxon>
        <taxon>Undibacterium</taxon>
    </lineage>
</organism>
<keyword evidence="5" id="KW-0378">Hydrolase</keyword>
<dbReference type="Gene3D" id="3.10.450.40">
    <property type="match status" value="1"/>
</dbReference>
<dbReference type="Pfam" id="PF02868">
    <property type="entry name" value="Peptidase_M4_C"/>
    <property type="match status" value="1"/>
</dbReference>
<feature type="domain" description="FTP" evidence="12">
    <location>
        <begin position="68"/>
        <end position="111"/>
    </location>
</feature>
<dbReference type="EMBL" id="JACOFU010000002">
    <property type="protein sequence ID" value="MBC3831085.1"/>
    <property type="molecule type" value="Genomic_DNA"/>
</dbReference>
<dbReference type="PANTHER" id="PTHR33794">
    <property type="entry name" value="BACILLOLYSIN"/>
    <property type="match status" value="1"/>
</dbReference>
<evidence type="ECO:0000256" key="2">
    <source>
        <dbReference type="ARBA" id="ARBA00022670"/>
    </source>
</evidence>
<evidence type="ECO:0000256" key="4">
    <source>
        <dbReference type="ARBA" id="ARBA00022729"/>
    </source>
</evidence>
<dbReference type="InterPro" id="IPR007280">
    <property type="entry name" value="Peptidase_C_arc/bac"/>
</dbReference>
<evidence type="ECO:0000259" key="9">
    <source>
        <dbReference type="Pfam" id="PF01447"/>
    </source>
</evidence>